<dbReference type="EMBL" id="JBJQOH010000006">
    <property type="protein sequence ID" value="KAL3684805.1"/>
    <property type="molecule type" value="Genomic_DNA"/>
</dbReference>
<organism evidence="2 3">
    <name type="scientific">Riccia sorocarpa</name>
    <dbReference type="NCBI Taxonomy" id="122646"/>
    <lineage>
        <taxon>Eukaryota</taxon>
        <taxon>Viridiplantae</taxon>
        <taxon>Streptophyta</taxon>
        <taxon>Embryophyta</taxon>
        <taxon>Marchantiophyta</taxon>
        <taxon>Marchantiopsida</taxon>
        <taxon>Marchantiidae</taxon>
        <taxon>Marchantiales</taxon>
        <taxon>Ricciaceae</taxon>
        <taxon>Riccia</taxon>
    </lineage>
</organism>
<dbReference type="AlphaFoldDB" id="A0ABD3H3A1"/>
<evidence type="ECO:0000256" key="1">
    <source>
        <dbReference type="SAM" id="MobiDB-lite"/>
    </source>
</evidence>
<dbReference type="Proteomes" id="UP001633002">
    <property type="component" value="Unassembled WGS sequence"/>
</dbReference>
<feature type="region of interest" description="Disordered" evidence="1">
    <location>
        <begin position="32"/>
        <end position="51"/>
    </location>
</feature>
<evidence type="ECO:0000313" key="2">
    <source>
        <dbReference type="EMBL" id="KAL3684805.1"/>
    </source>
</evidence>
<feature type="compositionally biased region" description="Acidic residues" evidence="1">
    <location>
        <begin position="193"/>
        <end position="211"/>
    </location>
</feature>
<keyword evidence="3" id="KW-1185">Reference proteome</keyword>
<sequence length="248" mass="28364">MEANVTAGSNQINKPARLKQAARTKISTTVVTRTPVKTTAPKQRRTPPKQMQVSITIGQVGSDIDPEVFDRMAAFMESNADMGMVAVERGDSHLQLHIQGMLCLKNNSVRSLKEDIKATLDWQEHAPLEHLQNGQKRYAEQHQHQTITLTDVDHIFFARISQSGYFKPKHPAEVMEKVIKYAEQQKVMKTGDESMDEDEDMDADRDPDEDHDNDRREEETLHRNAKEDDAEEFKRKVTMMTLNQPIPQ</sequence>
<feature type="compositionally biased region" description="Basic and acidic residues" evidence="1">
    <location>
        <begin position="212"/>
        <end position="235"/>
    </location>
</feature>
<feature type="compositionally biased region" description="Polar residues" evidence="1">
    <location>
        <begin position="1"/>
        <end position="13"/>
    </location>
</feature>
<protein>
    <submittedName>
        <fullName evidence="2">Uncharacterized protein</fullName>
    </submittedName>
</protein>
<feature type="region of interest" description="Disordered" evidence="1">
    <location>
        <begin position="1"/>
        <end position="25"/>
    </location>
</feature>
<proteinExistence type="predicted"/>
<name>A0ABD3H3A1_9MARC</name>
<accession>A0ABD3H3A1</accession>
<comment type="caution">
    <text evidence="2">The sequence shown here is derived from an EMBL/GenBank/DDBJ whole genome shotgun (WGS) entry which is preliminary data.</text>
</comment>
<feature type="region of interest" description="Disordered" evidence="1">
    <location>
        <begin position="187"/>
        <end position="248"/>
    </location>
</feature>
<reference evidence="2 3" key="1">
    <citation type="submission" date="2024-09" db="EMBL/GenBank/DDBJ databases">
        <title>Chromosome-scale assembly of Riccia sorocarpa.</title>
        <authorList>
            <person name="Paukszto L."/>
        </authorList>
    </citation>
    <scope>NUCLEOTIDE SEQUENCE [LARGE SCALE GENOMIC DNA]</scope>
    <source>
        <strain evidence="2">LP-2024</strain>
        <tissue evidence="2">Aerial parts of the thallus</tissue>
    </source>
</reference>
<gene>
    <name evidence="2" type="ORF">R1sor_002827</name>
</gene>
<evidence type="ECO:0000313" key="3">
    <source>
        <dbReference type="Proteomes" id="UP001633002"/>
    </source>
</evidence>